<dbReference type="AlphaFoldDB" id="A0A4R2HF58"/>
<protein>
    <submittedName>
        <fullName evidence="1">Uncharacterized protein</fullName>
    </submittedName>
</protein>
<sequence>MTAITQATAIGTEVVFFASTAVAKVNSCRFFTSGYNLKEKA</sequence>
<organism evidence="1 2">
    <name type="scientific">Pedobacter psychrotolerans</name>
    <dbReference type="NCBI Taxonomy" id="1843235"/>
    <lineage>
        <taxon>Bacteria</taxon>
        <taxon>Pseudomonadati</taxon>
        <taxon>Bacteroidota</taxon>
        <taxon>Sphingobacteriia</taxon>
        <taxon>Sphingobacteriales</taxon>
        <taxon>Sphingobacteriaceae</taxon>
        <taxon>Pedobacter</taxon>
    </lineage>
</organism>
<comment type="caution">
    <text evidence="1">The sequence shown here is derived from an EMBL/GenBank/DDBJ whole genome shotgun (WGS) entry which is preliminary data.</text>
</comment>
<dbReference type="Proteomes" id="UP000295684">
    <property type="component" value="Unassembled WGS sequence"/>
</dbReference>
<name>A0A4R2HF58_9SPHI</name>
<accession>A0A4R2HF58</accession>
<evidence type="ECO:0000313" key="2">
    <source>
        <dbReference type="Proteomes" id="UP000295684"/>
    </source>
</evidence>
<gene>
    <name evidence="1" type="ORF">EV200_103465</name>
</gene>
<dbReference type="RefSeq" id="WP_262707929.1">
    <property type="nucleotide sequence ID" value="NZ_BMJO01000004.1"/>
</dbReference>
<dbReference type="EMBL" id="SLWO01000003">
    <property type="protein sequence ID" value="TCO27131.1"/>
    <property type="molecule type" value="Genomic_DNA"/>
</dbReference>
<evidence type="ECO:0000313" key="1">
    <source>
        <dbReference type="EMBL" id="TCO27131.1"/>
    </source>
</evidence>
<reference evidence="1 2" key="1">
    <citation type="submission" date="2019-03" db="EMBL/GenBank/DDBJ databases">
        <title>Genomic Encyclopedia of Type Strains, Phase IV (KMG-IV): sequencing the most valuable type-strain genomes for metagenomic binning, comparative biology and taxonomic classification.</title>
        <authorList>
            <person name="Goeker M."/>
        </authorList>
    </citation>
    <scope>NUCLEOTIDE SEQUENCE [LARGE SCALE GENOMIC DNA]</scope>
    <source>
        <strain evidence="1 2">DSM 103236</strain>
    </source>
</reference>
<proteinExistence type="predicted"/>